<comment type="caution">
    <text evidence="4">The sequence shown here is derived from an EMBL/GenBank/DDBJ whole genome shotgun (WGS) entry which is preliminary data.</text>
</comment>
<accession>A0ABQ5ADV1</accession>
<dbReference type="Pfam" id="PF13359">
    <property type="entry name" value="DDE_Tnp_4"/>
    <property type="match status" value="1"/>
</dbReference>
<protein>
    <submittedName>
        <fullName evidence="4">RNA-directed DNA polymerase, eukaryota</fullName>
    </submittedName>
</protein>
<sequence>MMELLRDTSDVSVEEGLAMSLRILCHGTRQRIIADRFQHSTGTVHRWFKIVLRALKAFAVTVVKSVDRGEVQPEIRADSRWYPFFKNCIGAIDGTHVSAWAPTSKQKSFRGRKAVLVTQNVMAICSHDMMFTFVYPCWEGTANDSRVFYDAIIRPENNGYPNLKGFLAPYRGERYHRSDWQRGGVRGVSGKRELFNFMHFSVRNVIERAFGVHKARFHILKDIPCYPLRRQMLIPHACCALHNYIRMEDRADNLFTIYGEDYLEVPGESSIVVQEGLDLDLTDNVEMLHVRDSIANDLWDKFNSPLIPKFLEPKFVGDFRPISLIGRVYKVITKILQSRVSLVISDLISDIQTAFLPNRQILDGPFIINELLSRCHHKKQSAMIFKVDFAKAYDSIRWDYLEDVLFSFGFGSKWRSWIRGCLTSSMASILISGSPTSEFQFHRGLKQGDHLAPYLFILVMESLHLSFSRVIDAGIFTGIRIDPTTMISHLFYADDAVFIGEWSQENLNGIMQMLRCFSLLSGLSINIKKSHILGVGIPSSLVNEAASRLGCSVMKVPFKYLGITVGGNTSLVKSWDDTIYKLKSRLSKWKLKTLSIGGRFTLLKSVLGSTPIYNMSLYKVPKAVLNTMESIRRNFFNGIQENEKKIAWIKWTKVLAPKKHGGLGVSSFYALNRALLFKWMWRFLSRDNSLWFRTILAIHGPGPSHSASKGPLRSHHEIHPPSLLFKWMWRFPSHRGSLPLVFVHSQAIHGPIMVQNCNEARGCALDLVILSHLVSKCSRRPLGTYFVLLLGFGDKGRAARLVARCGT</sequence>
<name>A0ABQ5ADV1_9ASTR</name>
<dbReference type="InterPro" id="IPR043502">
    <property type="entry name" value="DNA/RNA_pol_sf"/>
</dbReference>
<gene>
    <name evidence="4" type="ORF">Tco_0822014</name>
</gene>
<reference evidence="4" key="1">
    <citation type="journal article" date="2022" name="Int. J. Mol. Sci.">
        <title>Draft Genome of Tanacetum Coccineum: Genomic Comparison of Closely Related Tanacetum-Family Plants.</title>
        <authorList>
            <person name="Yamashiro T."/>
            <person name="Shiraishi A."/>
            <person name="Nakayama K."/>
            <person name="Satake H."/>
        </authorList>
    </citation>
    <scope>NUCLEOTIDE SEQUENCE</scope>
</reference>
<dbReference type="Proteomes" id="UP001151760">
    <property type="component" value="Unassembled WGS sequence"/>
</dbReference>
<feature type="domain" description="Reverse transcriptase" evidence="3">
    <location>
        <begin position="288"/>
        <end position="565"/>
    </location>
</feature>
<comment type="cofactor">
    <cofactor evidence="1">
        <name>a divalent metal cation</name>
        <dbReference type="ChEBI" id="CHEBI:60240"/>
    </cofactor>
</comment>
<dbReference type="InterPro" id="IPR027806">
    <property type="entry name" value="HARBI1_dom"/>
</dbReference>
<evidence type="ECO:0000256" key="2">
    <source>
        <dbReference type="ARBA" id="ARBA00022723"/>
    </source>
</evidence>
<evidence type="ECO:0000256" key="1">
    <source>
        <dbReference type="ARBA" id="ARBA00001968"/>
    </source>
</evidence>
<dbReference type="InterPro" id="IPR000477">
    <property type="entry name" value="RT_dom"/>
</dbReference>
<dbReference type="GO" id="GO:0003964">
    <property type="term" value="F:RNA-directed DNA polymerase activity"/>
    <property type="evidence" value="ECO:0007669"/>
    <property type="project" value="UniProtKB-KW"/>
</dbReference>
<dbReference type="InterPro" id="IPR058353">
    <property type="entry name" value="DUF8040"/>
</dbReference>
<keyword evidence="4" id="KW-0548">Nucleotidyltransferase</keyword>
<evidence type="ECO:0000313" key="5">
    <source>
        <dbReference type="Proteomes" id="UP001151760"/>
    </source>
</evidence>
<proteinExistence type="predicted"/>
<dbReference type="PROSITE" id="PS50878">
    <property type="entry name" value="RT_POL"/>
    <property type="match status" value="1"/>
</dbReference>
<dbReference type="EMBL" id="BQNB010012227">
    <property type="protein sequence ID" value="GJT00845.1"/>
    <property type="molecule type" value="Genomic_DNA"/>
</dbReference>
<keyword evidence="4" id="KW-0808">Transferase</keyword>
<dbReference type="PANTHER" id="PTHR33116:SF78">
    <property type="entry name" value="OS12G0587133 PROTEIN"/>
    <property type="match status" value="1"/>
</dbReference>
<keyword evidence="5" id="KW-1185">Reference proteome</keyword>
<evidence type="ECO:0000313" key="4">
    <source>
        <dbReference type="EMBL" id="GJT00845.1"/>
    </source>
</evidence>
<organism evidence="4 5">
    <name type="scientific">Tanacetum coccineum</name>
    <dbReference type="NCBI Taxonomy" id="301880"/>
    <lineage>
        <taxon>Eukaryota</taxon>
        <taxon>Viridiplantae</taxon>
        <taxon>Streptophyta</taxon>
        <taxon>Embryophyta</taxon>
        <taxon>Tracheophyta</taxon>
        <taxon>Spermatophyta</taxon>
        <taxon>Magnoliopsida</taxon>
        <taxon>eudicotyledons</taxon>
        <taxon>Gunneridae</taxon>
        <taxon>Pentapetalae</taxon>
        <taxon>asterids</taxon>
        <taxon>campanulids</taxon>
        <taxon>Asterales</taxon>
        <taxon>Asteraceae</taxon>
        <taxon>Asteroideae</taxon>
        <taxon>Anthemideae</taxon>
        <taxon>Anthemidinae</taxon>
        <taxon>Tanacetum</taxon>
    </lineage>
</organism>
<dbReference type="SUPFAM" id="SSF56672">
    <property type="entry name" value="DNA/RNA polymerases"/>
    <property type="match status" value="1"/>
</dbReference>
<dbReference type="Pfam" id="PF26138">
    <property type="entry name" value="DUF8040"/>
    <property type="match status" value="1"/>
</dbReference>
<reference evidence="4" key="2">
    <citation type="submission" date="2022-01" db="EMBL/GenBank/DDBJ databases">
        <authorList>
            <person name="Yamashiro T."/>
            <person name="Shiraishi A."/>
            <person name="Satake H."/>
            <person name="Nakayama K."/>
        </authorList>
    </citation>
    <scope>NUCLEOTIDE SEQUENCE</scope>
</reference>
<dbReference type="PANTHER" id="PTHR33116">
    <property type="entry name" value="REVERSE TRANSCRIPTASE ZINC-BINDING DOMAIN-CONTAINING PROTEIN-RELATED-RELATED"/>
    <property type="match status" value="1"/>
</dbReference>
<keyword evidence="4" id="KW-0695">RNA-directed DNA polymerase</keyword>
<keyword evidence="2" id="KW-0479">Metal-binding</keyword>
<dbReference type="CDD" id="cd01650">
    <property type="entry name" value="RT_nLTR_like"/>
    <property type="match status" value="1"/>
</dbReference>
<evidence type="ECO:0000259" key="3">
    <source>
        <dbReference type="PROSITE" id="PS50878"/>
    </source>
</evidence>
<dbReference type="Pfam" id="PF00078">
    <property type="entry name" value="RVT_1"/>
    <property type="match status" value="1"/>
</dbReference>